<accession>A0ABR9ZPQ2</accession>
<dbReference type="SMART" id="SM00534">
    <property type="entry name" value="MUTSac"/>
    <property type="match status" value="1"/>
</dbReference>
<keyword evidence="4" id="KW-0812">Transmembrane</keyword>
<dbReference type="InterPro" id="IPR000432">
    <property type="entry name" value="DNA_mismatch_repair_MutS_C"/>
</dbReference>
<dbReference type="EMBL" id="JADKNH010000002">
    <property type="protein sequence ID" value="MBF4692103.1"/>
    <property type="molecule type" value="Genomic_DNA"/>
</dbReference>
<evidence type="ECO:0008006" key="9">
    <source>
        <dbReference type="Google" id="ProtNLM"/>
    </source>
</evidence>
<evidence type="ECO:0000313" key="7">
    <source>
        <dbReference type="EMBL" id="MBF4692103.1"/>
    </source>
</evidence>
<keyword evidence="1" id="KW-0547">Nucleotide-binding</keyword>
<dbReference type="SUPFAM" id="SSF52540">
    <property type="entry name" value="P-loop containing nucleoside triphosphate hydrolases"/>
    <property type="match status" value="1"/>
</dbReference>
<keyword evidence="2" id="KW-0067">ATP-binding</keyword>
<dbReference type="RefSeq" id="WP_194700349.1">
    <property type="nucleotide sequence ID" value="NZ_JADKNH010000002.1"/>
</dbReference>
<keyword evidence="4" id="KW-0472">Membrane</keyword>
<dbReference type="PANTHER" id="PTHR11361">
    <property type="entry name" value="DNA MISMATCH REPAIR PROTEIN MUTS FAMILY MEMBER"/>
    <property type="match status" value="1"/>
</dbReference>
<dbReference type="PANTHER" id="PTHR11361:SF152">
    <property type="entry name" value="DNA MISMATCH REPAIR PROTEIN"/>
    <property type="match status" value="1"/>
</dbReference>
<comment type="caution">
    <text evidence="7">The sequence shown here is derived from an EMBL/GenBank/DDBJ whole genome shotgun (WGS) entry which is preliminary data.</text>
</comment>
<dbReference type="InterPro" id="IPR036187">
    <property type="entry name" value="DNA_mismatch_repair_MutS_sf"/>
</dbReference>
<evidence type="ECO:0000256" key="2">
    <source>
        <dbReference type="ARBA" id="ARBA00022840"/>
    </source>
</evidence>
<dbReference type="InterPro" id="IPR007696">
    <property type="entry name" value="DNA_mismatch_repair_MutS_core"/>
</dbReference>
<dbReference type="InterPro" id="IPR045076">
    <property type="entry name" value="MutS"/>
</dbReference>
<evidence type="ECO:0000256" key="3">
    <source>
        <dbReference type="ARBA" id="ARBA00023125"/>
    </source>
</evidence>
<evidence type="ECO:0000256" key="4">
    <source>
        <dbReference type="SAM" id="Phobius"/>
    </source>
</evidence>
<dbReference type="Proteomes" id="UP000614200">
    <property type="component" value="Unassembled WGS sequence"/>
</dbReference>
<evidence type="ECO:0000259" key="6">
    <source>
        <dbReference type="SMART" id="SM00534"/>
    </source>
</evidence>
<dbReference type="Gene3D" id="1.10.1420.10">
    <property type="match status" value="1"/>
</dbReference>
<sequence length="528" mass="60622">MFDKISAVWQYICRKKVIARKERKLDFEYLKKVSSYAINTSTTVDTLTWNDLNMNAVFKHINYTSCSAGEELLYTWLRNPLDHEIEYENRQKYIQTFEQHPAEISDVRESLEKLAYCKHDLKRTMQFDFVSNLKLLTIYTFLSLASLGLIVNAFMSGISVITGLLVALFPIQIFLHYKFKEKYGIQLEVLQYAIRLTKYSEASLASVKSIDPDLFCEIHNLTTQLKSISKKEFILFRLEGVDVLADYINITFLLKEINYFIVVGKIQNLRSVIIELYDLIGKIDAAMSIVAYRKTLKHYCEPHLGTQFKAIHMTEGYHPLIENAVPNSIKIAQDIAITGSNMSGKSTFLRTIGINAILAQSICTSLSEKYESTFYRVVTSMSLNDALLESKSYFLMEAEAIKRMIEYHEKGDATLMLIDEIFKGTNPIERYAASVEILNTLSQGNAKVIVTTHDLNIIPELKAYECYYFTENITSHSLSFDFKIHPGTANSRNAIKVLEYVRYPSKLIERINSRIKSLEQEETVTKST</sequence>
<dbReference type="InterPro" id="IPR027417">
    <property type="entry name" value="P-loop_NTPase"/>
</dbReference>
<dbReference type="SMART" id="SM00533">
    <property type="entry name" value="MUTSd"/>
    <property type="match status" value="1"/>
</dbReference>
<feature type="transmembrane region" description="Helical" evidence="4">
    <location>
        <begin position="132"/>
        <end position="151"/>
    </location>
</feature>
<dbReference type="Pfam" id="PF00488">
    <property type="entry name" value="MutS_V"/>
    <property type="match status" value="1"/>
</dbReference>
<keyword evidence="3" id="KW-0238">DNA-binding</keyword>
<keyword evidence="8" id="KW-1185">Reference proteome</keyword>
<feature type="domain" description="DNA mismatch repair protein MutS core" evidence="5">
    <location>
        <begin position="52"/>
        <end position="324"/>
    </location>
</feature>
<keyword evidence="4" id="KW-1133">Transmembrane helix</keyword>
<reference evidence="7 8" key="1">
    <citation type="submission" date="2020-11" db="EMBL/GenBank/DDBJ databases">
        <title>Fusibacter basophilias sp. nov.</title>
        <authorList>
            <person name="Qiu D."/>
        </authorList>
    </citation>
    <scope>NUCLEOTIDE SEQUENCE [LARGE SCALE GENOMIC DNA]</scope>
    <source>
        <strain evidence="7 8">Q10-2</strain>
    </source>
</reference>
<organism evidence="7 8">
    <name type="scientific">Fusibacter ferrireducens</name>
    <dbReference type="NCBI Taxonomy" id="2785058"/>
    <lineage>
        <taxon>Bacteria</taxon>
        <taxon>Bacillati</taxon>
        <taxon>Bacillota</taxon>
        <taxon>Clostridia</taxon>
        <taxon>Eubacteriales</taxon>
        <taxon>Eubacteriales Family XII. Incertae Sedis</taxon>
        <taxon>Fusibacter</taxon>
    </lineage>
</organism>
<name>A0ABR9ZPQ2_9FIRM</name>
<feature type="domain" description="DNA mismatch repair proteins mutS family" evidence="6">
    <location>
        <begin position="332"/>
        <end position="516"/>
    </location>
</feature>
<protein>
    <recommendedName>
        <fullName evidence="9">DNA mismatch repair proteins mutS family domain-containing protein</fullName>
    </recommendedName>
</protein>
<proteinExistence type="predicted"/>
<dbReference type="Gene3D" id="3.40.50.300">
    <property type="entry name" value="P-loop containing nucleotide triphosphate hydrolases"/>
    <property type="match status" value="1"/>
</dbReference>
<gene>
    <name evidence="7" type="ORF">ISU02_03190</name>
</gene>
<evidence type="ECO:0000313" key="8">
    <source>
        <dbReference type="Proteomes" id="UP000614200"/>
    </source>
</evidence>
<evidence type="ECO:0000256" key="1">
    <source>
        <dbReference type="ARBA" id="ARBA00022741"/>
    </source>
</evidence>
<feature type="transmembrane region" description="Helical" evidence="4">
    <location>
        <begin position="157"/>
        <end position="177"/>
    </location>
</feature>
<evidence type="ECO:0000259" key="5">
    <source>
        <dbReference type="SMART" id="SM00533"/>
    </source>
</evidence>
<dbReference type="SUPFAM" id="SSF48334">
    <property type="entry name" value="DNA repair protein MutS, domain III"/>
    <property type="match status" value="1"/>
</dbReference>